<dbReference type="RefSeq" id="XP_026287761.1">
    <property type="nucleotide sequence ID" value="XM_026431976.2"/>
</dbReference>
<comment type="subunit">
    <text evidence="9">Component of the mitochondrial contact site and cristae organizing system (MICOS) complex.</text>
</comment>
<keyword evidence="7 9" id="KW-0496">Mitochondrion</keyword>
<dbReference type="PANTHER" id="PTHR21304:SF0">
    <property type="entry name" value="MICOS COMPLEX SUBUNIT MIC10"/>
    <property type="match status" value="1"/>
</dbReference>
<evidence type="ECO:0000256" key="3">
    <source>
        <dbReference type="ARBA" id="ARBA00006792"/>
    </source>
</evidence>
<dbReference type="InterPro" id="IPR007512">
    <property type="entry name" value="Mic10"/>
</dbReference>
<evidence type="ECO:0000256" key="1">
    <source>
        <dbReference type="ARBA" id="ARBA00002689"/>
    </source>
</evidence>
<organism evidence="10 11">
    <name type="scientific">Frankliniella occidentalis</name>
    <name type="common">Western flower thrips</name>
    <name type="synonym">Euthrips occidentalis</name>
    <dbReference type="NCBI Taxonomy" id="133901"/>
    <lineage>
        <taxon>Eukaryota</taxon>
        <taxon>Metazoa</taxon>
        <taxon>Ecdysozoa</taxon>
        <taxon>Arthropoda</taxon>
        <taxon>Hexapoda</taxon>
        <taxon>Insecta</taxon>
        <taxon>Pterygota</taxon>
        <taxon>Neoptera</taxon>
        <taxon>Paraneoptera</taxon>
        <taxon>Thysanoptera</taxon>
        <taxon>Terebrantia</taxon>
        <taxon>Thripoidea</taxon>
        <taxon>Thripidae</taxon>
        <taxon>Frankliniella</taxon>
    </lineage>
</organism>
<dbReference type="GeneID" id="113213047"/>
<dbReference type="AlphaFoldDB" id="A0A6J1TAK6"/>
<comment type="function">
    <text evidence="1 9">Component of the MICOS complex, a large protein complex of the mitochondrial inner membrane that plays crucial roles in the maintenance of crista junctions, inner membrane architecture, and formation of contact sites to the outer membrane.</text>
</comment>
<dbReference type="Proteomes" id="UP000504606">
    <property type="component" value="Unplaced"/>
</dbReference>
<evidence type="ECO:0000256" key="7">
    <source>
        <dbReference type="ARBA" id="ARBA00023128"/>
    </source>
</evidence>
<evidence type="ECO:0000256" key="5">
    <source>
        <dbReference type="ARBA" id="ARBA00022792"/>
    </source>
</evidence>
<dbReference type="OrthoDB" id="1916310at2759"/>
<evidence type="ECO:0000256" key="9">
    <source>
        <dbReference type="RuleBase" id="RU363011"/>
    </source>
</evidence>
<dbReference type="Pfam" id="PF04418">
    <property type="entry name" value="DUF543"/>
    <property type="match status" value="1"/>
</dbReference>
<evidence type="ECO:0000256" key="6">
    <source>
        <dbReference type="ARBA" id="ARBA00022989"/>
    </source>
</evidence>
<evidence type="ECO:0000313" key="11">
    <source>
        <dbReference type="RefSeq" id="XP_026287761.1"/>
    </source>
</evidence>
<keyword evidence="8" id="KW-0472">Membrane</keyword>
<dbReference type="GO" id="GO:0061617">
    <property type="term" value="C:MICOS complex"/>
    <property type="evidence" value="ECO:0007669"/>
    <property type="project" value="UniProtKB-UniRule"/>
</dbReference>
<proteinExistence type="inferred from homology"/>
<comment type="similarity">
    <text evidence="3 9">Belongs to the MICOS complex subunit Mic10 family.</text>
</comment>
<keyword evidence="6" id="KW-1133">Transmembrane helix</keyword>
<sequence>MSRPIFSEDEPGRKWDKCVTDAVLKTGGGVAIGAVCSLLFFSRKGWPLLFGGGFGIGMAYANCERALNNSLYGQTLLKSTKKVIPLA</sequence>
<keyword evidence="10" id="KW-1185">Reference proteome</keyword>
<comment type="subcellular location">
    <subcellularLocation>
        <location evidence="2 9">Mitochondrion inner membrane</location>
        <topology evidence="2 9">Single-pass membrane protein</topology>
    </subcellularLocation>
</comment>
<keyword evidence="5 9" id="KW-0999">Mitochondrion inner membrane</keyword>
<reference evidence="11" key="1">
    <citation type="submission" date="2025-08" db="UniProtKB">
        <authorList>
            <consortium name="RefSeq"/>
        </authorList>
    </citation>
    <scope>IDENTIFICATION</scope>
    <source>
        <tissue evidence="11">Whole organism</tissue>
    </source>
</reference>
<dbReference type="KEGG" id="foc:113213047"/>
<keyword evidence="4" id="KW-0812">Transmembrane</keyword>
<name>A0A6J1TAK6_FRAOC</name>
<protein>
    <recommendedName>
        <fullName evidence="9">MICOS complex subunit MIC10</fullName>
    </recommendedName>
</protein>
<evidence type="ECO:0000256" key="2">
    <source>
        <dbReference type="ARBA" id="ARBA00004434"/>
    </source>
</evidence>
<gene>
    <name evidence="11" type="primary">LOC113213047</name>
</gene>
<evidence type="ECO:0000256" key="4">
    <source>
        <dbReference type="ARBA" id="ARBA00022692"/>
    </source>
</evidence>
<evidence type="ECO:0000313" key="10">
    <source>
        <dbReference type="Proteomes" id="UP000504606"/>
    </source>
</evidence>
<accession>A0A6J1TAK6</accession>
<dbReference type="PANTHER" id="PTHR21304">
    <property type="entry name" value="MICOS COMPLEX SUBUNIT MIC10"/>
    <property type="match status" value="1"/>
</dbReference>
<evidence type="ECO:0000256" key="8">
    <source>
        <dbReference type="ARBA" id="ARBA00023136"/>
    </source>
</evidence>